<feature type="coiled-coil region" evidence="6">
    <location>
        <begin position="310"/>
        <end position="337"/>
    </location>
</feature>
<dbReference type="Pfam" id="PF03388">
    <property type="entry name" value="Lectin_leg-like"/>
    <property type="match status" value="1"/>
</dbReference>
<keyword evidence="3" id="KW-0732">Signal</keyword>
<dbReference type="SUPFAM" id="SSF49899">
    <property type="entry name" value="Concanavalin A-like lectins/glucanases"/>
    <property type="match status" value="1"/>
</dbReference>
<dbReference type="AlphaFoldDB" id="A0A5M9MQG8"/>
<gene>
    <name evidence="10" type="ORF">ATNIH1004_004039</name>
</gene>
<dbReference type="VEuPathDB" id="FungiDB:EYZ11_000534"/>
<keyword evidence="6" id="KW-0175">Coiled coil</keyword>
<keyword evidence="2 8" id="KW-0812">Transmembrane</keyword>
<dbReference type="GO" id="GO:0005793">
    <property type="term" value="C:endoplasmic reticulum-Golgi intermediate compartment"/>
    <property type="evidence" value="ECO:0007669"/>
    <property type="project" value="TreeGrafter"/>
</dbReference>
<feature type="region of interest" description="Disordered" evidence="7">
    <location>
        <begin position="221"/>
        <end position="258"/>
    </location>
</feature>
<dbReference type="PANTHER" id="PTHR12223">
    <property type="entry name" value="VESICULAR MANNOSE-BINDING LECTIN"/>
    <property type="match status" value="1"/>
</dbReference>
<feature type="domain" description="L-type lectin-like" evidence="9">
    <location>
        <begin position="5"/>
        <end position="221"/>
    </location>
</feature>
<dbReference type="RefSeq" id="XP_033427517.1">
    <property type="nucleotide sequence ID" value="XM_033568711.1"/>
</dbReference>
<dbReference type="InterPro" id="IPR005052">
    <property type="entry name" value="Lectin_leg"/>
</dbReference>
<dbReference type="GO" id="GO:0030134">
    <property type="term" value="C:COPII-coated ER to Golgi transport vesicle"/>
    <property type="evidence" value="ECO:0007669"/>
    <property type="project" value="TreeGrafter"/>
</dbReference>
<evidence type="ECO:0000256" key="4">
    <source>
        <dbReference type="ARBA" id="ARBA00022989"/>
    </source>
</evidence>
<feature type="compositionally biased region" description="Polar residues" evidence="7">
    <location>
        <begin position="246"/>
        <end position="258"/>
    </location>
</feature>
<feature type="transmembrane region" description="Helical" evidence="8">
    <location>
        <begin position="373"/>
        <end position="394"/>
    </location>
</feature>
<evidence type="ECO:0000259" key="9">
    <source>
        <dbReference type="PROSITE" id="PS51328"/>
    </source>
</evidence>
<evidence type="ECO:0000256" key="3">
    <source>
        <dbReference type="ARBA" id="ARBA00022729"/>
    </source>
</evidence>
<dbReference type="InterPro" id="IPR035661">
    <property type="entry name" value="EMP46/EMP47_N"/>
</dbReference>
<dbReference type="GO" id="GO:0005789">
    <property type="term" value="C:endoplasmic reticulum membrane"/>
    <property type="evidence" value="ECO:0007669"/>
    <property type="project" value="TreeGrafter"/>
</dbReference>
<evidence type="ECO:0000313" key="10">
    <source>
        <dbReference type="EMBL" id="KAA8648156.1"/>
    </source>
</evidence>
<organism evidence="10 11">
    <name type="scientific">Aspergillus tanneri</name>
    <dbReference type="NCBI Taxonomy" id="1220188"/>
    <lineage>
        <taxon>Eukaryota</taxon>
        <taxon>Fungi</taxon>
        <taxon>Dikarya</taxon>
        <taxon>Ascomycota</taxon>
        <taxon>Pezizomycotina</taxon>
        <taxon>Eurotiomycetes</taxon>
        <taxon>Eurotiomycetidae</taxon>
        <taxon>Eurotiales</taxon>
        <taxon>Aspergillaceae</taxon>
        <taxon>Aspergillus</taxon>
        <taxon>Aspergillus subgen. Circumdati</taxon>
    </lineage>
</organism>
<evidence type="ECO:0000256" key="1">
    <source>
        <dbReference type="ARBA" id="ARBA00004479"/>
    </source>
</evidence>
<dbReference type="EMBL" id="QUQM01000003">
    <property type="protein sequence ID" value="KAA8648156.1"/>
    <property type="molecule type" value="Genomic_DNA"/>
</dbReference>
<evidence type="ECO:0000256" key="2">
    <source>
        <dbReference type="ARBA" id="ARBA00022692"/>
    </source>
</evidence>
<comment type="caution">
    <text evidence="10">The sequence shown here is derived from an EMBL/GenBank/DDBJ whole genome shotgun (WGS) entry which is preliminary data.</text>
</comment>
<comment type="subcellular location">
    <subcellularLocation>
        <location evidence="1">Membrane</location>
        <topology evidence="1">Single-pass type I membrane protein</topology>
    </subcellularLocation>
</comment>
<reference evidence="10 11" key="1">
    <citation type="submission" date="2019-08" db="EMBL/GenBank/DDBJ databases">
        <title>The genome sequence of a newly discovered highly antifungal drug resistant Aspergillus species, Aspergillus tanneri NIH 1004.</title>
        <authorList>
            <person name="Mounaud S."/>
            <person name="Singh I."/>
            <person name="Joardar V."/>
            <person name="Pakala S."/>
            <person name="Pakala S."/>
            <person name="Venepally P."/>
            <person name="Chung J.K."/>
            <person name="Losada L."/>
            <person name="Nierman W.C."/>
        </authorList>
    </citation>
    <scope>NUCLEOTIDE SEQUENCE [LARGE SCALE GENOMIC DNA]</scope>
    <source>
        <strain evidence="10 11">NIH1004</strain>
    </source>
</reference>
<dbReference type="PROSITE" id="PS51328">
    <property type="entry name" value="L_LECTIN_LIKE"/>
    <property type="match status" value="1"/>
</dbReference>
<evidence type="ECO:0000256" key="8">
    <source>
        <dbReference type="SAM" id="Phobius"/>
    </source>
</evidence>
<evidence type="ECO:0000256" key="6">
    <source>
        <dbReference type="SAM" id="Coils"/>
    </source>
</evidence>
<dbReference type="FunFam" id="2.60.120.200:FF:000245">
    <property type="entry name" value="Similar to lectin family integral membrane protein"/>
    <property type="match status" value="1"/>
</dbReference>
<dbReference type="GO" id="GO:0000139">
    <property type="term" value="C:Golgi membrane"/>
    <property type="evidence" value="ECO:0007669"/>
    <property type="project" value="TreeGrafter"/>
</dbReference>
<evidence type="ECO:0000256" key="5">
    <source>
        <dbReference type="ARBA" id="ARBA00023136"/>
    </source>
</evidence>
<proteinExistence type="predicted"/>
<dbReference type="GeneID" id="54326741"/>
<keyword evidence="5 8" id="KW-0472">Membrane</keyword>
<dbReference type="OrthoDB" id="10265193at2759"/>
<dbReference type="CDD" id="cd06903">
    <property type="entry name" value="lectin_EMP46_EMP47"/>
    <property type="match status" value="1"/>
</dbReference>
<evidence type="ECO:0000313" key="11">
    <source>
        <dbReference type="Proteomes" id="UP000324241"/>
    </source>
</evidence>
<protein>
    <recommendedName>
        <fullName evidence="9">L-type lectin-like domain-containing protein</fullName>
    </recommendedName>
</protein>
<dbReference type="GO" id="GO:0006888">
    <property type="term" value="P:endoplasmic reticulum to Golgi vesicle-mediated transport"/>
    <property type="evidence" value="ECO:0007669"/>
    <property type="project" value="TreeGrafter"/>
</dbReference>
<dbReference type="InterPro" id="IPR013320">
    <property type="entry name" value="ConA-like_dom_sf"/>
</dbReference>
<dbReference type="Gene3D" id="2.60.120.200">
    <property type="match status" value="1"/>
</dbReference>
<dbReference type="PANTHER" id="PTHR12223:SF28">
    <property type="entry name" value="LECTIN, MANNOSE BINDING 1 LIKE"/>
    <property type="match status" value="1"/>
</dbReference>
<name>A0A5M9MQG8_9EURO</name>
<sequence length="406" mass="44657">MAAAQSVIESSSFGWGQTISPNRDSIPGWHVGGEGHSPQILSNKMILTPPYPGNTRGFAWSQTPVSQQWWDAEFQFRASGSERGGGNLQIWYAKDGQSKIGSSSIYTVGQFDGLAIVIDTHGGRGGSVRGFLNDGTTDYKSHKSVDSLAFGHCSYAYRNLGRPSVLHVKHTTSGLQVTVDDKLCFSTNKVVLPSGNNFGVTAATPENPDSFEVFKFVLQSSSSGSSKSAPPVQERGNQKPVGLGKPQQQPARAETKSPNLIDQQFADLGARLQLLNHATSNIIREIGMINTKSDKRHTELTQQLASKSELSSLDVRLQRIEQALQNIQRDLEGKDYRDQFNKLQDILRSSHVTLTNSLQGHLLNVVTASSPRMGFFICLIIAFQVFLAVSYIIYKRRRANMPKKFL</sequence>
<evidence type="ECO:0000256" key="7">
    <source>
        <dbReference type="SAM" id="MobiDB-lite"/>
    </source>
</evidence>
<dbReference type="Proteomes" id="UP000324241">
    <property type="component" value="Unassembled WGS sequence"/>
</dbReference>
<keyword evidence="4 8" id="KW-1133">Transmembrane helix</keyword>
<dbReference type="InterPro" id="IPR051136">
    <property type="entry name" value="Intracellular_Lectin-GPT"/>
</dbReference>
<accession>A0A5M9MQG8</accession>
<dbReference type="GO" id="GO:0005537">
    <property type="term" value="F:D-mannose binding"/>
    <property type="evidence" value="ECO:0007669"/>
    <property type="project" value="TreeGrafter"/>
</dbReference>